<evidence type="ECO:0000313" key="2">
    <source>
        <dbReference type="EMBL" id="KAK6539225.1"/>
    </source>
</evidence>
<proteinExistence type="predicted"/>
<organism evidence="2 3">
    <name type="scientific">Orbilia ellipsospora</name>
    <dbReference type="NCBI Taxonomy" id="2528407"/>
    <lineage>
        <taxon>Eukaryota</taxon>
        <taxon>Fungi</taxon>
        <taxon>Dikarya</taxon>
        <taxon>Ascomycota</taxon>
        <taxon>Pezizomycotina</taxon>
        <taxon>Orbiliomycetes</taxon>
        <taxon>Orbiliales</taxon>
        <taxon>Orbiliaceae</taxon>
        <taxon>Orbilia</taxon>
    </lineage>
</organism>
<dbReference type="EMBL" id="JAVHJO010000006">
    <property type="protein sequence ID" value="KAK6539225.1"/>
    <property type="molecule type" value="Genomic_DNA"/>
</dbReference>
<comment type="caution">
    <text evidence="2">The sequence shown here is derived from an EMBL/GenBank/DDBJ whole genome shotgun (WGS) entry which is preliminary data.</text>
</comment>
<feature type="region of interest" description="Disordered" evidence="1">
    <location>
        <begin position="74"/>
        <end position="113"/>
    </location>
</feature>
<evidence type="ECO:0000313" key="3">
    <source>
        <dbReference type="Proteomes" id="UP001365542"/>
    </source>
</evidence>
<feature type="region of interest" description="Disordered" evidence="1">
    <location>
        <begin position="1"/>
        <end position="29"/>
    </location>
</feature>
<evidence type="ECO:0000256" key="1">
    <source>
        <dbReference type="SAM" id="MobiDB-lite"/>
    </source>
</evidence>
<reference evidence="2 3" key="1">
    <citation type="submission" date="2019-10" db="EMBL/GenBank/DDBJ databases">
        <authorList>
            <person name="Palmer J.M."/>
        </authorList>
    </citation>
    <scope>NUCLEOTIDE SEQUENCE [LARGE SCALE GENOMIC DNA]</scope>
    <source>
        <strain evidence="2 3">TWF694</strain>
    </source>
</reference>
<gene>
    <name evidence="2" type="ORF">TWF694_009466</name>
</gene>
<dbReference type="AlphaFoldDB" id="A0AAV9XAX1"/>
<keyword evidence="3" id="KW-1185">Reference proteome</keyword>
<protein>
    <submittedName>
        <fullName evidence="2">Uncharacterized protein</fullName>
    </submittedName>
</protein>
<dbReference type="Proteomes" id="UP001365542">
    <property type="component" value="Unassembled WGS sequence"/>
</dbReference>
<name>A0AAV9XAX1_9PEZI</name>
<accession>A0AAV9XAX1</accession>
<sequence length="152" mass="17486">MGCTGFRETTSGGCRPPSPDLSDESTDTKDLISSNVSKIKLTKLQQWRLKSKAPHSFNEELAASGALAMRTRKQRLEKEKEQERQEWLENHRRESEEKRLEEEKERSKNEKPKVEKFVPCWELAPCRNPKSLQAGWLIRVLDGGAKRTLGVH</sequence>